<dbReference type="NCBIfam" id="TIGR00543">
    <property type="entry name" value="isochor_syn"/>
    <property type="match status" value="1"/>
</dbReference>
<feature type="domain" description="Chorismate-utilising enzyme C-terminal" evidence="6">
    <location>
        <begin position="160"/>
        <end position="411"/>
    </location>
</feature>
<dbReference type="PANTHER" id="PTHR42839">
    <property type="entry name" value="ISOCHORISMATE SYNTHASE ENTC"/>
    <property type="match status" value="1"/>
</dbReference>
<organism evidence="7">
    <name type="scientific">marine metagenome</name>
    <dbReference type="NCBI Taxonomy" id="408172"/>
    <lineage>
        <taxon>unclassified sequences</taxon>
        <taxon>metagenomes</taxon>
        <taxon>ecological metagenomes</taxon>
    </lineage>
</organism>
<evidence type="ECO:0000256" key="1">
    <source>
        <dbReference type="ARBA" id="ARBA00000799"/>
    </source>
</evidence>
<dbReference type="EMBL" id="UINC01000666">
    <property type="protein sequence ID" value="SUZ59260.1"/>
    <property type="molecule type" value="Genomic_DNA"/>
</dbReference>
<dbReference type="InterPro" id="IPR015890">
    <property type="entry name" value="Chorismate_C"/>
</dbReference>
<sequence length="423" mass="46037">MAATKTLTLVRRRLNGSVDPLALWANSHHFQKAYWAAPEEDFEFAALGAARTFRAEERQGRFASVREALDTLNLKITGDSGPEFSSGVLVGGFAFSDRDIERHPDWTVFGGGELVLPEVFVVRSKGSTWLTHVEGVNPPPFTLSFDNNLGWVDEVNHRDDAEYLGLVSRALALVNDQEMTKVVTARSLSVPARLNPAAVLERLKIRHPSCATFAIAHGTQIFLGASPEKLVNTDENRVETAALAGSRPRHEHPGADARFRAELLSSPKERHEHDVVVSDITEALTAAGVALDPPASTGVMKLRRIQHLHTPIAGTVPHGTHILDLVCALHPTPAVAGLPRQRAQDWIDQNESMDRGWYAAPVGWMTLQGHGQFRVALRSALLDEHSLTLFAGGGIVDGAEPHHELAETATKFEAVLGALDLTP</sequence>
<dbReference type="Gene3D" id="3.60.120.10">
    <property type="entry name" value="Anthranilate synthase"/>
    <property type="match status" value="1"/>
</dbReference>
<evidence type="ECO:0000256" key="2">
    <source>
        <dbReference type="ARBA" id="ARBA00005297"/>
    </source>
</evidence>
<dbReference type="EC" id="5.4.4.2" evidence="3"/>
<gene>
    <name evidence="7" type="ORF">METZ01_LOCUS12114</name>
</gene>
<name>A0A381NXG9_9ZZZZ</name>
<evidence type="ECO:0000256" key="3">
    <source>
        <dbReference type="ARBA" id="ARBA00012824"/>
    </source>
</evidence>
<proteinExistence type="inferred from homology"/>
<reference evidence="7" key="1">
    <citation type="submission" date="2018-05" db="EMBL/GenBank/DDBJ databases">
        <authorList>
            <person name="Lanie J.A."/>
            <person name="Ng W.-L."/>
            <person name="Kazmierczak K.M."/>
            <person name="Andrzejewski T.M."/>
            <person name="Davidsen T.M."/>
            <person name="Wayne K.J."/>
            <person name="Tettelin H."/>
            <person name="Glass J.I."/>
            <person name="Rusch D."/>
            <person name="Podicherti R."/>
            <person name="Tsui H.-C.T."/>
            <person name="Winkler M.E."/>
        </authorList>
    </citation>
    <scope>NUCLEOTIDE SEQUENCE</scope>
</reference>
<dbReference type="InterPro" id="IPR004561">
    <property type="entry name" value="IsoChor_synthase"/>
</dbReference>
<dbReference type="SUPFAM" id="SSF56322">
    <property type="entry name" value="ADC synthase"/>
    <property type="match status" value="1"/>
</dbReference>
<evidence type="ECO:0000256" key="4">
    <source>
        <dbReference type="ARBA" id="ARBA00023235"/>
    </source>
</evidence>
<evidence type="ECO:0000256" key="5">
    <source>
        <dbReference type="ARBA" id="ARBA00041564"/>
    </source>
</evidence>
<dbReference type="Pfam" id="PF00425">
    <property type="entry name" value="Chorismate_bind"/>
    <property type="match status" value="1"/>
</dbReference>
<protein>
    <recommendedName>
        <fullName evidence="3">isochorismate synthase</fullName>
        <ecNumber evidence="3">5.4.4.2</ecNumber>
    </recommendedName>
    <alternativeName>
        <fullName evidence="5">Isochorismate mutase</fullName>
    </alternativeName>
</protein>
<evidence type="ECO:0000313" key="7">
    <source>
        <dbReference type="EMBL" id="SUZ59260.1"/>
    </source>
</evidence>
<dbReference type="InterPro" id="IPR005801">
    <property type="entry name" value="ADC_synthase"/>
</dbReference>
<comment type="catalytic activity">
    <reaction evidence="1">
        <text>chorismate = isochorismate</text>
        <dbReference type="Rhea" id="RHEA:18985"/>
        <dbReference type="ChEBI" id="CHEBI:29748"/>
        <dbReference type="ChEBI" id="CHEBI:29780"/>
        <dbReference type="EC" id="5.4.4.2"/>
    </reaction>
</comment>
<accession>A0A381NXG9</accession>
<dbReference type="PANTHER" id="PTHR42839:SF2">
    <property type="entry name" value="ISOCHORISMATE SYNTHASE ENTC"/>
    <property type="match status" value="1"/>
</dbReference>
<keyword evidence="4" id="KW-0413">Isomerase</keyword>
<evidence type="ECO:0000259" key="6">
    <source>
        <dbReference type="Pfam" id="PF00425"/>
    </source>
</evidence>
<dbReference type="AlphaFoldDB" id="A0A381NXG9"/>
<comment type="similarity">
    <text evidence="2">Belongs to the isochorismate synthase family.</text>
</comment>
<dbReference type="GO" id="GO:0008909">
    <property type="term" value="F:isochorismate synthase activity"/>
    <property type="evidence" value="ECO:0007669"/>
    <property type="project" value="UniProtKB-EC"/>
</dbReference>